<evidence type="ECO:0000313" key="3">
    <source>
        <dbReference type="Proteomes" id="UP001500620"/>
    </source>
</evidence>
<dbReference type="PROSITE" id="PS51257">
    <property type="entry name" value="PROKAR_LIPOPROTEIN"/>
    <property type="match status" value="1"/>
</dbReference>
<dbReference type="Proteomes" id="UP001500620">
    <property type="component" value="Unassembled WGS sequence"/>
</dbReference>
<protein>
    <recommendedName>
        <fullName evidence="4">NAD-dependent epimerase/dehydratase domain-containing protein</fullName>
    </recommendedName>
</protein>
<comment type="caution">
    <text evidence="2">The sequence shown here is derived from an EMBL/GenBank/DDBJ whole genome shotgun (WGS) entry which is preliminary data.</text>
</comment>
<evidence type="ECO:0000256" key="1">
    <source>
        <dbReference type="SAM" id="MobiDB-lite"/>
    </source>
</evidence>
<dbReference type="Gene3D" id="3.40.50.720">
    <property type="entry name" value="NAD(P)-binding Rossmann-like Domain"/>
    <property type="match status" value="1"/>
</dbReference>
<dbReference type="SUPFAM" id="SSF51735">
    <property type="entry name" value="NAD(P)-binding Rossmann-fold domains"/>
    <property type="match status" value="1"/>
</dbReference>
<name>A0ABP8DWE6_9ACTN</name>
<feature type="region of interest" description="Disordered" evidence="1">
    <location>
        <begin position="60"/>
        <end position="101"/>
    </location>
</feature>
<accession>A0ABP8DWE6</accession>
<gene>
    <name evidence="2" type="ORF">GCM10022255_116860</name>
</gene>
<sequence length="101" mass="11051">MAMKVLFIGGSGIISSACARLAVERGVDQHVLNRGESRLWPMPEAATMLRADIRDADGDCSCHGDTHPQRVVSRRTRPLPGSISLRSSPRTETRQVPGRSR</sequence>
<reference evidence="3" key="1">
    <citation type="journal article" date="2019" name="Int. J. Syst. Evol. Microbiol.">
        <title>The Global Catalogue of Microorganisms (GCM) 10K type strain sequencing project: providing services to taxonomists for standard genome sequencing and annotation.</title>
        <authorList>
            <consortium name="The Broad Institute Genomics Platform"/>
            <consortium name="The Broad Institute Genome Sequencing Center for Infectious Disease"/>
            <person name="Wu L."/>
            <person name="Ma J."/>
        </authorList>
    </citation>
    <scope>NUCLEOTIDE SEQUENCE [LARGE SCALE GENOMIC DNA]</scope>
    <source>
        <strain evidence="3">JCM 17441</strain>
    </source>
</reference>
<evidence type="ECO:0008006" key="4">
    <source>
        <dbReference type="Google" id="ProtNLM"/>
    </source>
</evidence>
<organism evidence="2 3">
    <name type="scientific">Dactylosporangium darangshiense</name>
    <dbReference type="NCBI Taxonomy" id="579108"/>
    <lineage>
        <taxon>Bacteria</taxon>
        <taxon>Bacillati</taxon>
        <taxon>Actinomycetota</taxon>
        <taxon>Actinomycetes</taxon>
        <taxon>Micromonosporales</taxon>
        <taxon>Micromonosporaceae</taxon>
        <taxon>Dactylosporangium</taxon>
    </lineage>
</organism>
<evidence type="ECO:0000313" key="2">
    <source>
        <dbReference type="EMBL" id="GAA4264320.1"/>
    </source>
</evidence>
<keyword evidence="3" id="KW-1185">Reference proteome</keyword>
<dbReference type="EMBL" id="BAABAT010000144">
    <property type="protein sequence ID" value="GAA4264320.1"/>
    <property type="molecule type" value="Genomic_DNA"/>
</dbReference>
<proteinExistence type="predicted"/>
<dbReference type="InterPro" id="IPR036291">
    <property type="entry name" value="NAD(P)-bd_dom_sf"/>
</dbReference>